<accession>A0AA35R274</accession>
<sequence>MGTKDDKTDDVIFDDIRDERDSARRVFAGYQDIEIELSEPPDIQLNTDRTRAEVRNHYRIQGFVADGSSLEGGYTGWFAEGNNIFTFELRTMEGSDKQEWRITEWKDEAFSEGEIRAANNIQ</sequence>
<proteinExistence type="predicted"/>
<evidence type="ECO:0000313" key="2">
    <source>
        <dbReference type="Proteomes" id="UP001174909"/>
    </source>
</evidence>
<dbReference type="EMBL" id="CASHTH010000433">
    <property type="protein sequence ID" value="CAI8001350.1"/>
    <property type="molecule type" value="Genomic_DNA"/>
</dbReference>
<dbReference type="AlphaFoldDB" id="A0AA35R274"/>
<evidence type="ECO:0000313" key="1">
    <source>
        <dbReference type="EMBL" id="CAI8001350.1"/>
    </source>
</evidence>
<name>A0AA35R274_GEOBA</name>
<reference evidence="1" key="1">
    <citation type="submission" date="2023-03" db="EMBL/GenBank/DDBJ databases">
        <authorList>
            <person name="Steffen K."/>
            <person name="Cardenas P."/>
        </authorList>
    </citation>
    <scope>NUCLEOTIDE SEQUENCE</scope>
</reference>
<dbReference type="Proteomes" id="UP001174909">
    <property type="component" value="Unassembled WGS sequence"/>
</dbReference>
<comment type="caution">
    <text evidence="1">The sequence shown here is derived from an EMBL/GenBank/DDBJ whole genome shotgun (WGS) entry which is preliminary data.</text>
</comment>
<gene>
    <name evidence="1" type="ORF">GBAR_LOCUS3169</name>
</gene>
<keyword evidence="2" id="KW-1185">Reference proteome</keyword>
<organism evidence="1 2">
    <name type="scientific">Geodia barretti</name>
    <name type="common">Barrett's horny sponge</name>
    <dbReference type="NCBI Taxonomy" id="519541"/>
    <lineage>
        <taxon>Eukaryota</taxon>
        <taxon>Metazoa</taxon>
        <taxon>Porifera</taxon>
        <taxon>Demospongiae</taxon>
        <taxon>Heteroscleromorpha</taxon>
        <taxon>Tetractinellida</taxon>
        <taxon>Astrophorina</taxon>
        <taxon>Geodiidae</taxon>
        <taxon>Geodia</taxon>
    </lineage>
</organism>
<protein>
    <submittedName>
        <fullName evidence="1">Uncharacterized protein</fullName>
    </submittedName>
</protein>